<dbReference type="GO" id="GO:0009003">
    <property type="term" value="F:signal peptidase activity"/>
    <property type="evidence" value="ECO:0007669"/>
    <property type="project" value="UniProtKB-EC"/>
</dbReference>
<keyword evidence="6" id="KW-0645">Protease</keyword>
<evidence type="ECO:0000256" key="1">
    <source>
        <dbReference type="ARBA" id="ARBA00000677"/>
    </source>
</evidence>
<feature type="active site" evidence="5">
    <location>
        <position position="40"/>
    </location>
</feature>
<protein>
    <recommendedName>
        <fullName evidence="3 6">Signal peptidase I</fullName>
        <ecNumber evidence="3 6">3.4.21.89</ecNumber>
    </recommendedName>
</protein>
<dbReference type="Pfam" id="PF10502">
    <property type="entry name" value="Peptidase_S26"/>
    <property type="match status" value="1"/>
</dbReference>
<dbReference type="EC" id="3.4.21.89" evidence="3 6"/>
<evidence type="ECO:0000256" key="6">
    <source>
        <dbReference type="RuleBase" id="RU362042"/>
    </source>
</evidence>
<name>A0A1F5EHR1_9BACT</name>
<reference evidence="8 9" key="1">
    <citation type="journal article" date="2016" name="Nat. Commun.">
        <title>Thousands of microbial genomes shed light on interconnected biogeochemical processes in an aquifer system.</title>
        <authorList>
            <person name="Anantharaman K."/>
            <person name="Brown C.T."/>
            <person name="Hug L.A."/>
            <person name="Sharon I."/>
            <person name="Castelle C.J."/>
            <person name="Probst A.J."/>
            <person name="Thomas B.C."/>
            <person name="Singh A."/>
            <person name="Wilkins M.J."/>
            <person name="Karaoz U."/>
            <person name="Brodie E.L."/>
            <person name="Williams K.H."/>
            <person name="Hubbard S.S."/>
            <person name="Banfield J.F."/>
        </authorList>
    </citation>
    <scope>NUCLEOTIDE SEQUENCE [LARGE SCALE GENOMIC DNA]</scope>
</reference>
<feature type="domain" description="Peptidase S26" evidence="7">
    <location>
        <begin position="11"/>
        <end position="167"/>
    </location>
</feature>
<comment type="similarity">
    <text evidence="2 6">Belongs to the peptidase S26 family.</text>
</comment>
<proteinExistence type="inferred from homology"/>
<dbReference type="CDD" id="cd06530">
    <property type="entry name" value="S26_SPase_I"/>
    <property type="match status" value="1"/>
</dbReference>
<dbReference type="GO" id="GO:0016020">
    <property type="term" value="C:membrane"/>
    <property type="evidence" value="ECO:0007669"/>
    <property type="project" value="UniProtKB-SubCell"/>
</dbReference>
<comment type="subcellular location">
    <subcellularLocation>
        <location evidence="6">Membrane</location>
        <topology evidence="6">Single-pass type II membrane protein</topology>
    </subcellularLocation>
</comment>
<sequence length="182" mass="21249">MNEKRENFFVEVLKFSIITIIIVLPFRMYIAKPFIVSGASMSPNFETGNYLIIDEISYKLGEPQRGEVIVFKYPNDPSRFFIKRIIGLPNETIKIKDNEVIIKNESYPEGMKLDEVYLKKPTEQNIERTLGNKEYFVMGDNRTNSSDSRFWGPLNKEFIVGRAFVRLLPINKIDLFPADFDY</sequence>
<dbReference type="GO" id="GO:0004252">
    <property type="term" value="F:serine-type endopeptidase activity"/>
    <property type="evidence" value="ECO:0007669"/>
    <property type="project" value="InterPro"/>
</dbReference>
<dbReference type="STRING" id="1797582.A2442_03500"/>
<evidence type="ECO:0000256" key="5">
    <source>
        <dbReference type="PIRSR" id="PIRSR600223-1"/>
    </source>
</evidence>
<dbReference type="InterPro" id="IPR036286">
    <property type="entry name" value="LexA/Signal_pep-like_sf"/>
</dbReference>
<dbReference type="Proteomes" id="UP000179003">
    <property type="component" value="Unassembled WGS sequence"/>
</dbReference>
<evidence type="ECO:0000256" key="2">
    <source>
        <dbReference type="ARBA" id="ARBA00009370"/>
    </source>
</evidence>
<evidence type="ECO:0000256" key="4">
    <source>
        <dbReference type="ARBA" id="ARBA00022801"/>
    </source>
</evidence>
<evidence type="ECO:0000313" key="8">
    <source>
        <dbReference type="EMBL" id="OGD66921.1"/>
    </source>
</evidence>
<dbReference type="PANTHER" id="PTHR43390:SF1">
    <property type="entry name" value="CHLOROPLAST PROCESSING PEPTIDASE"/>
    <property type="match status" value="1"/>
</dbReference>
<dbReference type="SUPFAM" id="SSF51306">
    <property type="entry name" value="LexA/Signal peptidase"/>
    <property type="match status" value="1"/>
</dbReference>
<keyword evidence="4 6" id="KW-0378">Hydrolase</keyword>
<comment type="caution">
    <text evidence="8">The sequence shown here is derived from an EMBL/GenBank/DDBJ whole genome shotgun (WGS) entry which is preliminary data.</text>
</comment>
<dbReference type="AlphaFoldDB" id="A0A1F5EHR1"/>
<dbReference type="InterPro" id="IPR019758">
    <property type="entry name" value="Pept_S26A_signal_pept_1_CS"/>
</dbReference>
<feature type="active site" evidence="5">
    <location>
        <position position="83"/>
    </location>
</feature>
<organism evidence="8 9">
    <name type="scientific">Candidatus Campbellbacteria bacterium RIFOXYC2_FULL_35_25</name>
    <dbReference type="NCBI Taxonomy" id="1797582"/>
    <lineage>
        <taxon>Bacteria</taxon>
        <taxon>Candidatus Campbelliibacteriota</taxon>
    </lineage>
</organism>
<dbReference type="Gene3D" id="2.10.109.10">
    <property type="entry name" value="Umud Fragment, subunit A"/>
    <property type="match status" value="1"/>
</dbReference>
<keyword evidence="6" id="KW-1133">Transmembrane helix</keyword>
<dbReference type="EMBL" id="MFAE01000012">
    <property type="protein sequence ID" value="OGD66921.1"/>
    <property type="molecule type" value="Genomic_DNA"/>
</dbReference>
<keyword evidence="6" id="KW-0812">Transmembrane</keyword>
<dbReference type="GO" id="GO:0006465">
    <property type="term" value="P:signal peptide processing"/>
    <property type="evidence" value="ECO:0007669"/>
    <property type="project" value="InterPro"/>
</dbReference>
<comment type="catalytic activity">
    <reaction evidence="1 6">
        <text>Cleavage of hydrophobic, N-terminal signal or leader sequences from secreted and periplasmic proteins.</text>
        <dbReference type="EC" id="3.4.21.89"/>
    </reaction>
</comment>
<keyword evidence="6" id="KW-0472">Membrane</keyword>
<dbReference type="PROSITE" id="PS00761">
    <property type="entry name" value="SPASE_I_3"/>
    <property type="match status" value="1"/>
</dbReference>
<dbReference type="PRINTS" id="PR00727">
    <property type="entry name" value="LEADERPTASE"/>
</dbReference>
<accession>A0A1F5EHR1</accession>
<evidence type="ECO:0000256" key="3">
    <source>
        <dbReference type="ARBA" id="ARBA00013208"/>
    </source>
</evidence>
<dbReference type="NCBIfam" id="TIGR02227">
    <property type="entry name" value="sigpep_I_bact"/>
    <property type="match status" value="1"/>
</dbReference>
<gene>
    <name evidence="8" type="ORF">A2442_03500</name>
</gene>
<dbReference type="PANTHER" id="PTHR43390">
    <property type="entry name" value="SIGNAL PEPTIDASE I"/>
    <property type="match status" value="1"/>
</dbReference>
<dbReference type="InterPro" id="IPR000223">
    <property type="entry name" value="Pept_S26A_signal_pept_1"/>
</dbReference>
<dbReference type="InterPro" id="IPR019533">
    <property type="entry name" value="Peptidase_S26"/>
</dbReference>
<feature type="transmembrane region" description="Helical" evidence="6">
    <location>
        <begin position="12"/>
        <end position="30"/>
    </location>
</feature>
<evidence type="ECO:0000259" key="7">
    <source>
        <dbReference type="Pfam" id="PF10502"/>
    </source>
</evidence>
<evidence type="ECO:0000313" key="9">
    <source>
        <dbReference type="Proteomes" id="UP000179003"/>
    </source>
</evidence>